<dbReference type="CDD" id="cd18547">
    <property type="entry name" value="ABC_6TM_Tm288_like"/>
    <property type="match status" value="1"/>
</dbReference>
<dbReference type="InterPro" id="IPR039421">
    <property type="entry name" value="Type_1_exporter"/>
</dbReference>
<evidence type="ECO:0000313" key="10">
    <source>
        <dbReference type="EMBL" id="WEK21524.1"/>
    </source>
</evidence>
<feature type="transmembrane region" description="Helical" evidence="7">
    <location>
        <begin position="272"/>
        <end position="298"/>
    </location>
</feature>
<accession>A0AAJ5WDL9</accession>
<dbReference type="PANTHER" id="PTHR43394">
    <property type="entry name" value="ATP-DEPENDENT PERMEASE MDL1, MITOCHONDRIAL"/>
    <property type="match status" value="1"/>
</dbReference>
<dbReference type="GO" id="GO:0015421">
    <property type="term" value="F:ABC-type oligopeptide transporter activity"/>
    <property type="evidence" value="ECO:0007669"/>
    <property type="project" value="TreeGrafter"/>
</dbReference>
<evidence type="ECO:0000256" key="5">
    <source>
        <dbReference type="ARBA" id="ARBA00022989"/>
    </source>
</evidence>
<evidence type="ECO:0000259" key="9">
    <source>
        <dbReference type="PROSITE" id="PS50929"/>
    </source>
</evidence>
<evidence type="ECO:0000256" key="2">
    <source>
        <dbReference type="ARBA" id="ARBA00022692"/>
    </source>
</evidence>
<dbReference type="SUPFAM" id="SSF52540">
    <property type="entry name" value="P-loop containing nucleoside triphosphate hydrolases"/>
    <property type="match status" value="1"/>
</dbReference>
<evidence type="ECO:0000313" key="11">
    <source>
        <dbReference type="Proteomes" id="UP001214530"/>
    </source>
</evidence>
<reference evidence="10" key="1">
    <citation type="submission" date="2023-03" db="EMBL/GenBank/DDBJ databases">
        <title>Andean soil-derived lignocellulolytic bacterial consortium as a source of novel taxa and putative plastic-active enzymes.</title>
        <authorList>
            <person name="Diaz-Garcia L."/>
            <person name="Chuvochina M."/>
            <person name="Feuerriegel G."/>
            <person name="Bunk B."/>
            <person name="Sproer C."/>
            <person name="Streit W.R."/>
            <person name="Rodriguez L.M."/>
            <person name="Overmann J."/>
            <person name="Jimenez D.J."/>
        </authorList>
    </citation>
    <scope>NUCLEOTIDE SEQUENCE</scope>
    <source>
        <strain evidence="10">MAG 3858</strain>
    </source>
</reference>
<feature type="transmembrane region" description="Helical" evidence="7">
    <location>
        <begin position="245"/>
        <end position="266"/>
    </location>
</feature>
<dbReference type="InterPro" id="IPR027417">
    <property type="entry name" value="P-loop_NTPase"/>
</dbReference>
<dbReference type="GO" id="GO:0016887">
    <property type="term" value="F:ATP hydrolysis activity"/>
    <property type="evidence" value="ECO:0007669"/>
    <property type="project" value="InterPro"/>
</dbReference>
<name>A0AAJ5WDL9_9SPHI</name>
<keyword evidence="4 10" id="KW-0067">ATP-binding</keyword>
<keyword evidence="5 7" id="KW-1133">Transmembrane helix</keyword>
<protein>
    <submittedName>
        <fullName evidence="10">ABC transporter ATP-binding protein</fullName>
    </submittedName>
</protein>
<evidence type="ECO:0000256" key="4">
    <source>
        <dbReference type="ARBA" id="ARBA00022840"/>
    </source>
</evidence>
<feature type="transmembrane region" description="Helical" evidence="7">
    <location>
        <begin position="151"/>
        <end position="171"/>
    </location>
</feature>
<feature type="domain" description="ABC transmembrane type-1" evidence="9">
    <location>
        <begin position="36"/>
        <end position="317"/>
    </location>
</feature>
<dbReference type="SUPFAM" id="SSF90123">
    <property type="entry name" value="ABC transporter transmembrane region"/>
    <property type="match status" value="1"/>
</dbReference>
<comment type="subcellular location">
    <subcellularLocation>
        <location evidence="1">Cell membrane</location>
        <topology evidence="1">Multi-pass membrane protein</topology>
    </subcellularLocation>
</comment>
<gene>
    <name evidence="10" type="ORF">P0Y49_10280</name>
</gene>
<dbReference type="Pfam" id="PF00664">
    <property type="entry name" value="ABC_membrane"/>
    <property type="match status" value="1"/>
</dbReference>
<organism evidence="10 11">
    <name type="scientific">Candidatus Pedobacter colombiensis</name>
    <dbReference type="NCBI Taxonomy" id="3121371"/>
    <lineage>
        <taxon>Bacteria</taxon>
        <taxon>Pseudomonadati</taxon>
        <taxon>Bacteroidota</taxon>
        <taxon>Sphingobacteriia</taxon>
        <taxon>Sphingobacteriales</taxon>
        <taxon>Sphingobacteriaceae</taxon>
        <taxon>Pedobacter</taxon>
    </lineage>
</organism>
<feature type="transmembrane region" description="Helical" evidence="7">
    <location>
        <begin position="177"/>
        <end position="197"/>
    </location>
</feature>
<feature type="transmembrane region" description="Helical" evidence="7">
    <location>
        <begin position="72"/>
        <end position="92"/>
    </location>
</feature>
<feature type="transmembrane region" description="Helical" evidence="7">
    <location>
        <begin position="35"/>
        <end position="60"/>
    </location>
</feature>
<sequence>MNYNLNQINGKEEKKSTFAVLKKLLQLISHERKNVLLAFIAIMINSTLLLLSPLIIGHTIDNYVSTKQYNGVLKYSGILFCIYLITLLTGYLQTKLMGGVGQRTLYTLRNAIFSKLQELPVSFFSQNKAGDLISRVNNDTDKLNQFFSQSLMQFLSSIFTMLGAGIFLLAINLKLGAATLTPALFILLFTGLVSAWVKSKNAVNLKSVGNLSAGIQESLNNFKVIIAFNRRDYFRKRFDETNQQNYKTAIGAGIANTIFIPVFGFFSSVAQLVVLVYGIHLISIGEFTIGLLISYLSYAVNFYNPLRQLAALWSSFQVAMAGWDRISQILSLESNLQIVKDSTESVSDSLLTFKNVHFSYAGGEEILHNISFDLQKGKTYALIGPTGGGKTTTASLMARLYDTTKGSVLLNGKDIRSYTAEERSKKIGFILQEPFLFTGTVKDNILYSNIAYKDYTNAQLEEVIEAAHLEGLLALFDKGLETEVASNSDNISLGQKQLIAFMRAVLRNPELLILDEATANIDTITERLLSDILKKLPKETTLVIIAHRLNTIENADEIYFVNSGEVIKAGTLDHAMDMLLKRKRSS</sequence>
<dbReference type="Pfam" id="PF00005">
    <property type="entry name" value="ABC_tran"/>
    <property type="match status" value="1"/>
</dbReference>
<dbReference type="Gene3D" id="1.20.1560.10">
    <property type="entry name" value="ABC transporter type 1, transmembrane domain"/>
    <property type="match status" value="1"/>
</dbReference>
<dbReference type="GO" id="GO:0005886">
    <property type="term" value="C:plasma membrane"/>
    <property type="evidence" value="ECO:0007669"/>
    <property type="project" value="UniProtKB-SubCell"/>
</dbReference>
<dbReference type="SMART" id="SM00382">
    <property type="entry name" value="AAA"/>
    <property type="match status" value="1"/>
</dbReference>
<dbReference type="InterPro" id="IPR036640">
    <property type="entry name" value="ABC1_TM_sf"/>
</dbReference>
<evidence type="ECO:0000256" key="7">
    <source>
        <dbReference type="SAM" id="Phobius"/>
    </source>
</evidence>
<proteinExistence type="predicted"/>
<dbReference type="EMBL" id="CP119313">
    <property type="protein sequence ID" value="WEK21524.1"/>
    <property type="molecule type" value="Genomic_DNA"/>
</dbReference>
<dbReference type="Gene3D" id="3.40.50.300">
    <property type="entry name" value="P-loop containing nucleotide triphosphate hydrolases"/>
    <property type="match status" value="1"/>
</dbReference>
<feature type="domain" description="ABC transporter" evidence="8">
    <location>
        <begin position="351"/>
        <end position="586"/>
    </location>
</feature>
<keyword evidence="2 7" id="KW-0812">Transmembrane</keyword>
<evidence type="ECO:0000256" key="6">
    <source>
        <dbReference type="ARBA" id="ARBA00023136"/>
    </source>
</evidence>
<dbReference type="GO" id="GO:0005524">
    <property type="term" value="F:ATP binding"/>
    <property type="evidence" value="ECO:0007669"/>
    <property type="project" value="UniProtKB-KW"/>
</dbReference>
<evidence type="ECO:0000256" key="3">
    <source>
        <dbReference type="ARBA" id="ARBA00022741"/>
    </source>
</evidence>
<dbReference type="Proteomes" id="UP001214530">
    <property type="component" value="Chromosome"/>
</dbReference>
<keyword evidence="6 7" id="KW-0472">Membrane</keyword>
<dbReference type="InterPro" id="IPR003439">
    <property type="entry name" value="ABC_transporter-like_ATP-bd"/>
</dbReference>
<keyword evidence="3" id="KW-0547">Nucleotide-binding</keyword>
<dbReference type="PROSITE" id="PS50893">
    <property type="entry name" value="ABC_TRANSPORTER_2"/>
    <property type="match status" value="1"/>
</dbReference>
<evidence type="ECO:0000256" key="1">
    <source>
        <dbReference type="ARBA" id="ARBA00004651"/>
    </source>
</evidence>
<dbReference type="InterPro" id="IPR011527">
    <property type="entry name" value="ABC1_TM_dom"/>
</dbReference>
<dbReference type="AlphaFoldDB" id="A0AAJ5WDL9"/>
<dbReference type="PANTHER" id="PTHR43394:SF1">
    <property type="entry name" value="ATP-BINDING CASSETTE SUB-FAMILY B MEMBER 10, MITOCHONDRIAL"/>
    <property type="match status" value="1"/>
</dbReference>
<dbReference type="InterPro" id="IPR003593">
    <property type="entry name" value="AAA+_ATPase"/>
</dbReference>
<evidence type="ECO:0000259" key="8">
    <source>
        <dbReference type="PROSITE" id="PS50893"/>
    </source>
</evidence>
<dbReference type="PROSITE" id="PS50929">
    <property type="entry name" value="ABC_TM1F"/>
    <property type="match status" value="1"/>
</dbReference>